<dbReference type="EMBL" id="MOEN01000027">
    <property type="protein sequence ID" value="OMH40124.1"/>
    <property type="molecule type" value="Genomic_DNA"/>
</dbReference>
<comment type="similarity">
    <text evidence="1">Belongs to the RutC family.</text>
</comment>
<dbReference type="RefSeq" id="WP_076713359.1">
    <property type="nucleotide sequence ID" value="NZ_MOEN01000027.1"/>
</dbReference>
<dbReference type="GO" id="GO:0005829">
    <property type="term" value="C:cytosol"/>
    <property type="evidence" value="ECO:0007669"/>
    <property type="project" value="TreeGrafter"/>
</dbReference>
<dbReference type="Pfam" id="PF01042">
    <property type="entry name" value="Ribonuc_L-PSP"/>
    <property type="match status" value="1"/>
</dbReference>
<evidence type="ECO:0000313" key="3">
    <source>
        <dbReference type="Proteomes" id="UP000187408"/>
    </source>
</evidence>
<dbReference type="CDD" id="cd00448">
    <property type="entry name" value="YjgF_YER057c_UK114_family"/>
    <property type="match status" value="1"/>
</dbReference>
<dbReference type="SUPFAM" id="SSF55298">
    <property type="entry name" value="YjgF-like"/>
    <property type="match status" value="1"/>
</dbReference>
<dbReference type="InterPro" id="IPR035959">
    <property type="entry name" value="RutC-like_sf"/>
</dbReference>
<reference evidence="2 3" key="1">
    <citation type="submission" date="2016-10" db="EMBL/GenBank/DDBJ databases">
        <title>Genome sequence of a sulfur-reducing bacterium Desulfurobacterium indicum K6013.</title>
        <authorList>
            <person name="Cao J."/>
            <person name="Shao Z."/>
            <person name="Alain K."/>
            <person name="Jebbar M."/>
        </authorList>
    </citation>
    <scope>NUCLEOTIDE SEQUENCE [LARGE SCALE GENOMIC DNA]</scope>
    <source>
        <strain evidence="2 3">K6013</strain>
    </source>
</reference>
<dbReference type="Gene3D" id="3.30.1330.40">
    <property type="entry name" value="RutC-like"/>
    <property type="match status" value="1"/>
</dbReference>
<dbReference type="STRING" id="1914305.BLW93_06870"/>
<dbReference type="GO" id="GO:0019239">
    <property type="term" value="F:deaminase activity"/>
    <property type="evidence" value="ECO:0007669"/>
    <property type="project" value="TreeGrafter"/>
</dbReference>
<dbReference type="NCBIfam" id="TIGR00004">
    <property type="entry name" value="Rid family detoxifying hydrolase"/>
    <property type="match status" value="1"/>
</dbReference>
<dbReference type="PANTHER" id="PTHR11803">
    <property type="entry name" value="2-IMINOBUTANOATE/2-IMINOPROPANOATE DEAMINASE RIDA"/>
    <property type="match status" value="1"/>
</dbReference>
<protein>
    <submittedName>
        <fullName evidence="2">Deaminase</fullName>
    </submittedName>
</protein>
<keyword evidence="3" id="KW-1185">Reference proteome</keyword>
<accession>A0A1R1MKA0</accession>
<dbReference type="FunFam" id="3.30.1330.40:FF:000001">
    <property type="entry name" value="L-PSP family endoribonuclease"/>
    <property type="match status" value="1"/>
</dbReference>
<proteinExistence type="inferred from homology"/>
<dbReference type="InterPro" id="IPR006175">
    <property type="entry name" value="YjgF/YER057c/UK114"/>
</dbReference>
<dbReference type="PROSITE" id="PS01094">
    <property type="entry name" value="UPF0076"/>
    <property type="match status" value="1"/>
</dbReference>
<dbReference type="InterPro" id="IPR019897">
    <property type="entry name" value="RidA_CS"/>
</dbReference>
<dbReference type="Proteomes" id="UP000187408">
    <property type="component" value="Unassembled WGS sequence"/>
</dbReference>
<comment type="caution">
    <text evidence="2">The sequence shown here is derived from an EMBL/GenBank/DDBJ whole genome shotgun (WGS) entry which is preliminary data.</text>
</comment>
<evidence type="ECO:0000313" key="2">
    <source>
        <dbReference type="EMBL" id="OMH40124.1"/>
    </source>
</evidence>
<dbReference type="OrthoDB" id="9803101at2"/>
<sequence length="125" mass="14109">MKAVKTDKAPKPVGPYSQAVIVENLIFLSGQIGINPKTGKLLETLEEQTEQIFKNIEAILKEVGSSRKRIVKTTIFLKDIKNFKKVNEIYENFFKNCPVFPARSTVEVSRLPLDAEIEIECIAQV</sequence>
<dbReference type="InterPro" id="IPR006056">
    <property type="entry name" value="RidA"/>
</dbReference>
<name>A0A1R1MKA0_9BACT</name>
<dbReference type="PANTHER" id="PTHR11803:SF39">
    <property type="entry name" value="2-IMINOBUTANOATE_2-IMINOPROPANOATE DEAMINASE"/>
    <property type="match status" value="1"/>
</dbReference>
<dbReference type="AlphaFoldDB" id="A0A1R1MKA0"/>
<evidence type="ECO:0000256" key="1">
    <source>
        <dbReference type="ARBA" id="ARBA00010552"/>
    </source>
</evidence>
<gene>
    <name evidence="2" type="ORF">BLW93_06870</name>
</gene>
<organism evidence="2 3">
    <name type="scientific">Desulfurobacterium indicum</name>
    <dbReference type="NCBI Taxonomy" id="1914305"/>
    <lineage>
        <taxon>Bacteria</taxon>
        <taxon>Pseudomonadati</taxon>
        <taxon>Aquificota</taxon>
        <taxon>Aquificia</taxon>
        <taxon>Desulfurobacteriales</taxon>
        <taxon>Desulfurobacteriaceae</taxon>
        <taxon>Desulfurobacterium</taxon>
    </lineage>
</organism>